<reference evidence="2" key="1">
    <citation type="journal article" date="2023" name="G3 (Bethesda)">
        <title>Genome assembly and association tests identify interacting loci associated with vigor, precocity, and sex in interspecific pistachio rootstocks.</title>
        <authorList>
            <person name="Palmer W."/>
            <person name="Jacygrad E."/>
            <person name="Sagayaradj S."/>
            <person name="Cavanaugh K."/>
            <person name="Han R."/>
            <person name="Bertier L."/>
            <person name="Beede B."/>
            <person name="Kafkas S."/>
            <person name="Golino D."/>
            <person name="Preece J."/>
            <person name="Michelmore R."/>
        </authorList>
    </citation>
    <scope>NUCLEOTIDE SEQUENCE [LARGE SCALE GENOMIC DNA]</scope>
</reference>
<gene>
    <name evidence="1" type="ORF">Patl1_34421</name>
</gene>
<accession>A0ACC0ZUD2</accession>
<comment type="caution">
    <text evidence="1">The sequence shown here is derived from an EMBL/GenBank/DDBJ whole genome shotgun (WGS) entry which is preliminary data.</text>
</comment>
<protein>
    <submittedName>
        <fullName evidence="1">Uncharacterized protein</fullName>
    </submittedName>
</protein>
<dbReference type="Proteomes" id="UP001164250">
    <property type="component" value="Chromosome 15"/>
</dbReference>
<name>A0ACC0ZUD2_9ROSI</name>
<dbReference type="EMBL" id="CM047910">
    <property type="protein sequence ID" value="KAJ0075601.1"/>
    <property type="molecule type" value="Genomic_DNA"/>
</dbReference>
<evidence type="ECO:0000313" key="1">
    <source>
        <dbReference type="EMBL" id="KAJ0075601.1"/>
    </source>
</evidence>
<organism evidence="1 2">
    <name type="scientific">Pistacia atlantica</name>
    <dbReference type="NCBI Taxonomy" id="434234"/>
    <lineage>
        <taxon>Eukaryota</taxon>
        <taxon>Viridiplantae</taxon>
        <taxon>Streptophyta</taxon>
        <taxon>Embryophyta</taxon>
        <taxon>Tracheophyta</taxon>
        <taxon>Spermatophyta</taxon>
        <taxon>Magnoliopsida</taxon>
        <taxon>eudicotyledons</taxon>
        <taxon>Gunneridae</taxon>
        <taxon>Pentapetalae</taxon>
        <taxon>rosids</taxon>
        <taxon>malvids</taxon>
        <taxon>Sapindales</taxon>
        <taxon>Anacardiaceae</taxon>
        <taxon>Pistacia</taxon>
    </lineage>
</organism>
<proteinExistence type="predicted"/>
<evidence type="ECO:0000313" key="2">
    <source>
        <dbReference type="Proteomes" id="UP001164250"/>
    </source>
</evidence>
<sequence length="260" mass="30073">MWRGVAFAQHILFIPKFGRFDNLHDLYINNCLIKDLACLRYATRLRFVFAKNCPLLEEIIPYEFSSSSGDLNMFKNLKQLNFLDLPLLKSICRVMHFPSLERIWVFGCQSLTQLPLDLLRENNSRISIFGHQEWWDKLEWENSSSKVSYPSMHQTAPVSGLAAQSWSYNFSHFPDVDLMLSDMPSYTYEATKLVDVHLAGNKFFENIHEEGTQNEPSNTLPLPMVLQPAVLPFPVTEVAEMKAEMQLMQVKQKKFEDSIG</sequence>
<keyword evidence="2" id="KW-1185">Reference proteome</keyword>